<dbReference type="SMART" id="SM01370">
    <property type="entry name" value="TAFII55_N"/>
    <property type="match status" value="1"/>
</dbReference>
<dbReference type="CDD" id="cd08047">
    <property type="entry name" value="TAF7"/>
    <property type="match status" value="1"/>
</dbReference>
<dbReference type="Pfam" id="PF04658">
    <property type="entry name" value="TAFII55_N"/>
    <property type="match status" value="1"/>
</dbReference>
<dbReference type="InterPro" id="IPR006751">
    <property type="entry name" value="TAFII55_prot_cons_reg"/>
</dbReference>
<keyword evidence="7" id="KW-1185">Reference proteome</keyword>
<dbReference type="OrthoDB" id="153872at2759"/>
<dbReference type="GO" id="GO:0051123">
    <property type="term" value="P:RNA polymerase II preinitiation complex assembly"/>
    <property type="evidence" value="ECO:0007669"/>
    <property type="project" value="TreeGrafter"/>
</dbReference>
<comment type="subcellular location">
    <subcellularLocation>
        <location evidence="1">Nucleus</location>
    </subcellularLocation>
</comment>
<comment type="similarity">
    <text evidence="2">Belongs to the TAF7 family.</text>
</comment>
<evidence type="ECO:0000256" key="4">
    <source>
        <dbReference type="ARBA" id="ARBA00023163"/>
    </source>
</evidence>
<keyword evidence="3" id="KW-0805">Transcription regulation</keyword>
<keyword evidence="5" id="KW-0539">Nucleus</keyword>
<accession>A0A8J1TF59</accession>
<protein>
    <submittedName>
        <fullName evidence="6">Uncharacterized protein</fullName>
    </submittedName>
</protein>
<dbReference type="GO" id="GO:0005669">
    <property type="term" value="C:transcription factor TFIID complex"/>
    <property type="evidence" value="ECO:0007669"/>
    <property type="project" value="InterPro"/>
</dbReference>
<dbReference type="GO" id="GO:0016251">
    <property type="term" value="F:RNA polymerase II general transcription initiation factor activity"/>
    <property type="evidence" value="ECO:0007669"/>
    <property type="project" value="TreeGrafter"/>
</dbReference>
<dbReference type="Proteomes" id="UP000749559">
    <property type="component" value="Unassembled WGS sequence"/>
</dbReference>
<dbReference type="InterPro" id="IPR037817">
    <property type="entry name" value="TAF7"/>
</dbReference>
<evidence type="ECO:0000256" key="3">
    <source>
        <dbReference type="ARBA" id="ARBA00023015"/>
    </source>
</evidence>
<gene>
    <name evidence="6" type="ORF">OFUS_LOCUS3630</name>
</gene>
<evidence type="ECO:0000313" key="7">
    <source>
        <dbReference type="Proteomes" id="UP000749559"/>
    </source>
</evidence>
<evidence type="ECO:0000256" key="1">
    <source>
        <dbReference type="ARBA" id="ARBA00004123"/>
    </source>
</evidence>
<keyword evidence="4" id="KW-0804">Transcription</keyword>
<sequence>MSKINIKGLKALKVAQNKASSSKKKEDTSYDLEQQFILRLPPGPAIALRREIQSGSPYLKDKLSIELTPDLRHGNVRYGGQVLNAKVMDLPSILESLKTTDRKTFYKTADVSQMLICSDQMFIEPDPAEMKKKEKEKKYQWGHGITPPLKNVRSRRFRKTLKKKYVDQPDVEKEVKRLFRTDNEAIDVKWEVVADDDKPVEEEQDGMIMKGETSKRNIMMDTGSKPSEMSLLALAEHDIFGDVSSSDEDNDDMDKDINVMDDDDEAMTPRGGTPRALSAVPSDTMDSYDLESSVNMTQQMSMDMGDYSNMEGGDVNIELQAKLEELSNQLVEIKERRQGQESQLAIIDNPALRARFQDELNDLIQQENEKQKEYEILASMLKG</sequence>
<dbReference type="PANTHER" id="PTHR12228:SF0">
    <property type="entry name" value="TATA-BOX BINDING PROTEIN ASSOCIATED FACTOR 7"/>
    <property type="match status" value="1"/>
</dbReference>
<evidence type="ECO:0000256" key="2">
    <source>
        <dbReference type="ARBA" id="ARBA00009368"/>
    </source>
</evidence>
<organism evidence="6 7">
    <name type="scientific">Owenia fusiformis</name>
    <name type="common">Polychaete worm</name>
    <dbReference type="NCBI Taxonomy" id="6347"/>
    <lineage>
        <taxon>Eukaryota</taxon>
        <taxon>Metazoa</taxon>
        <taxon>Spiralia</taxon>
        <taxon>Lophotrochozoa</taxon>
        <taxon>Annelida</taxon>
        <taxon>Polychaeta</taxon>
        <taxon>Sedentaria</taxon>
        <taxon>Canalipalpata</taxon>
        <taxon>Sabellida</taxon>
        <taxon>Oweniida</taxon>
        <taxon>Oweniidae</taxon>
        <taxon>Owenia</taxon>
    </lineage>
</organism>
<name>A0A8J1TF59_OWEFU</name>
<proteinExistence type="inferred from homology"/>
<evidence type="ECO:0000256" key="5">
    <source>
        <dbReference type="ARBA" id="ARBA00023242"/>
    </source>
</evidence>
<evidence type="ECO:0000313" key="6">
    <source>
        <dbReference type="EMBL" id="CAH1776455.1"/>
    </source>
</evidence>
<dbReference type="PANTHER" id="PTHR12228">
    <property type="entry name" value="TRANSCRIPTION INITIATION FACTOR TFIID 55 KD SUBUNIT-RELATED"/>
    <property type="match status" value="1"/>
</dbReference>
<reference evidence="6" key="1">
    <citation type="submission" date="2022-03" db="EMBL/GenBank/DDBJ databases">
        <authorList>
            <person name="Martin C."/>
        </authorList>
    </citation>
    <scope>NUCLEOTIDE SEQUENCE</scope>
</reference>
<comment type="caution">
    <text evidence="6">The sequence shown here is derived from an EMBL/GenBank/DDBJ whole genome shotgun (WGS) entry which is preliminary data.</text>
</comment>
<dbReference type="AlphaFoldDB" id="A0A8J1TF59"/>
<dbReference type="EMBL" id="CAIIXF020000002">
    <property type="protein sequence ID" value="CAH1776455.1"/>
    <property type="molecule type" value="Genomic_DNA"/>
</dbReference>